<dbReference type="OrthoDB" id="266433at2759"/>
<protein>
    <submittedName>
        <fullName evidence="2">Uncharacterized protein</fullName>
    </submittedName>
</protein>
<gene>
    <name evidence="2" type="ORF">JKF63_01662</name>
</gene>
<proteinExistence type="predicted"/>
<evidence type="ECO:0000256" key="1">
    <source>
        <dbReference type="SAM" id="MobiDB-lite"/>
    </source>
</evidence>
<evidence type="ECO:0000313" key="2">
    <source>
        <dbReference type="EMBL" id="KAG5493830.1"/>
    </source>
</evidence>
<accession>A0A836HZU1</accession>
<dbReference type="GeneID" id="94287785"/>
<keyword evidence="3" id="KW-1185">Reference proteome</keyword>
<organism evidence="2 3">
    <name type="scientific">Porcisia hertigi</name>
    <dbReference type="NCBI Taxonomy" id="2761500"/>
    <lineage>
        <taxon>Eukaryota</taxon>
        <taxon>Discoba</taxon>
        <taxon>Euglenozoa</taxon>
        <taxon>Kinetoplastea</taxon>
        <taxon>Metakinetoplastina</taxon>
        <taxon>Trypanosomatida</taxon>
        <taxon>Trypanosomatidae</taxon>
        <taxon>Leishmaniinae</taxon>
        <taxon>Porcisia</taxon>
    </lineage>
</organism>
<dbReference type="EMBL" id="JAFJZO010000034">
    <property type="protein sequence ID" value="KAG5493830.1"/>
    <property type="molecule type" value="Genomic_DNA"/>
</dbReference>
<reference evidence="2 3" key="1">
    <citation type="submission" date="2021-02" db="EMBL/GenBank/DDBJ databases">
        <title>Porcisia hertigi Genome sequencing and assembly.</title>
        <authorList>
            <person name="Almutairi H."/>
            <person name="Gatherer D."/>
        </authorList>
    </citation>
    <scope>NUCLEOTIDE SEQUENCE [LARGE SCALE GENOMIC DNA]</scope>
    <source>
        <strain evidence="2 3">C119</strain>
    </source>
</reference>
<dbReference type="RefSeq" id="XP_067753865.1">
    <property type="nucleotide sequence ID" value="XM_067897708.1"/>
</dbReference>
<dbReference type="AlphaFoldDB" id="A0A836HZU1"/>
<feature type="region of interest" description="Disordered" evidence="1">
    <location>
        <begin position="263"/>
        <end position="314"/>
    </location>
</feature>
<dbReference type="KEGG" id="phet:94287785"/>
<evidence type="ECO:0000313" key="3">
    <source>
        <dbReference type="Proteomes" id="UP000674318"/>
    </source>
</evidence>
<feature type="region of interest" description="Disordered" evidence="1">
    <location>
        <begin position="619"/>
        <end position="638"/>
    </location>
</feature>
<dbReference type="Proteomes" id="UP000674318">
    <property type="component" value="Unassembled WGS sequence"/>
</dbReference>
<sequence>MHRQAFLRERVCQRRRVPVVFRYRYSPDFEETIEENKLRNHLLDRALRNHERIIGPRGLTKEERQEISKRFADPIALDPEWPYVWEQFERDIPRETLFVEDTPYHDAHDALAAILSYVEYSYDRGQQHIAEKSAAALAAAKNSGGAFTTAAGAPKEKTFLRHFISAGTAALKDAVVTMRSNLPDFLGDRLLTVSGYDPALYHASLVFPTDPQARSEKIFEAVREVVLASQQSFMGFPYQLLCEQVGTERLCLALDALERDQAEDHDHLDEGAEAETTARVSSGHAMRNEKRVTTSSSSEASASIPIKETENQEDLVTQNSLLEQTSLHSSRVAHIHEYPHLTTTKDRSGNVHHDCCHTIDAVDEKLVASPMPEQEVGEQPVVGLGAILAHCLSETERRRREIVARRSRERRRRRQERMPLLVGEPRPHEFDAFVNIVRDQCIAKEVREERKKKATQRCEQVQQIPKRQCEHQRSVPTSPQELHLGSPPFSFAPLDSVKKTNEAPLAATEQAAGTANSPRKLFREDIEGSTYLIPARSATAAMEAALLYSSRPPLSQTLAREVATSPETRGMRICLFFDEKRNVPVVVVNKLFRLFTVPGLSGPISSEDDTPEALNGEATAKTGAANPNPPAPQSGAGRTGSLKKSLLLLIQVHFALFLKEEVEIRWKWWKL</sequence>
<name>A0A836HZU1_9TRYP</name>
<comment type="caution">
    <text evidence="2">The sequence shown here is derived from an EMBL/GenBank/DDBJ whole genome shotgun (WGS) entry which is preliminary data.</text>
</comment>